<name>A0A6C0GKT2_9BACT</name>
<evidence type="ECO:0000313" key="2">
    <source>
        <dbReference type="EMBL" id="QHT68250.1"/>
    </source>
</evidence>
<dbReference type="Pfam" id="PF10686">
    <property type="entry name" value="YAcAr"/>
    <property type="match status" value="1"/>
</dbReference>
<dbReference type="KEGG" id="rhoz:GXP67_17180"/>
<gene>
    <name evidence="2" type="ORF">GXP67_17180</name>
</gene>
<dbReference type="EMBL" id="CP048222">
    <property type="protein sequence ID" value="QHT68250.1"/>
    <property type="molecule type" value="Genomic_DNA"/>
</dbReference>
<feature type="domain" description="YspA cpYpsA-related SLOG" evidence="1">
    <location>
        <begin position="1"/>
        <end position="52"/>
    </location>
</feature>
<sequence length="113" mass="12706">MRVAVIGSRTFSDYEFLKDTLQHVYITEMVSGGALGADQLAERYAKEKNIPIRIIPHTENKDIPDLSRTYSIINLAQLVIAFWDGKSQGTCDLVKYAQKSGKQVSIKNFRVPS</sequence>
<dbReference type="Proteomes" id="UP000480178">
    <property type="component" value="Chromosome"/>
</dbReference>
<evidence type="ECO:0000313" key="3">
    <source>
        <dbReference type="Proteomes" id="UP000480178"/>
    </source>
</evidence>
<dbReference type="InterPro" id="IPR019627">
    <property type="entry name" value="YAcAr"/>
</dbReference>
<dbReference type="AlphaFoldDB" id="A0A6C0GKT2"/>
<reference evidence="2 3" key="1">
    <citation type="submission" date="2020-01" db="EMBL/GenBank/DDBJ databases">
        <authorList>
            <person name="Kim M.K."/>
        </authorList>
    </citation>
    <scope>NUCLEOTIDE SEQUENCE [LARGE SCALE GENOMIC DNA]</scope>
    <source>
        <strain evidence="2 3">172606-1</strain>
    </source>
</reference>
<evidence type="ECO:0000259" key="1">
    <source>
        <dbReference type="Pfam" id="PF10686"/>
    </source>
</evidence>
<accession>A0A6C0GKT2</accession>
<dbReference type="RefSeq" id="WP_162444265.1">
    <property type="nucleotide sequence ID" value="NZ_CP048222.1"/>
</dbReference>
<proteinExistence type="predicted"/>
<protein>
    <submittedName>
        <fullName evidence="2">DUF2493 domain-containing protein</fullName>
    </submittedName>
</protein>
<keyword evidence="3" id="KW-1185">Reference proteome</keyword>
<dbReference type="Gene3D" id="3.40.50.450">
    <property type="match status" value="1"/>
</dbReference>
<organism evidence="2 3">
    <name type="scientific">Rhodocytophaga rosea</name>
    <dbReference type="NCBI Taxonomy" id="2704465"/>
    <lineage>
        <taxon>Bacteria</taxon>
        <taxon>Pseudomonadati</taxon>
        <taxon>Bacteroidota</taxon>
        <taxon>Cytophagia</taxon>
        <taxon>Cytophagales</taxon>
        <taxon>Rhodocytophagaceae</taxon>
        <taxon>Rhodocytophaga</taxon>
    </lineage>
</organism>